<reference evidence="4" key="1">
    <citation type="submission" date="2024-07" db="EMBL/GenBank/DDBJ databases">
        <authorList>
            <person name="Li J."/>
            <person name="Wei H."/>
            <person name="Ma J."/>
        </authorList>
    </citation>
    <scope>NUCLEOTIDE SEQUENCE</scope>
    <source>
        <strain evidence="4">AMU7</strain>
    </source>
</reference>
<proteinExistence type="inferred from homology"/>
<dbReference type="GO" id="GO:0008483">
    <property type="term" value="F:transaminase activity"/>
    <property type="evidence" value="ECO:0007669"/>
    <property type="project" value="UniProtKB-KW"/>
</dbReference>
<dbReference type="Pfam" id="PF00202">
    <property type="entry name" value="Aminotran_3"/>
    <property type="match status" value="1"/>
</dbReference>
<dbReference type="InterPro" id="IPR005814">
    <property type="entry name" value="Aminotrans_3"/>
</dbReference>
<dbReference type="EMBL" id="CP165735">
    <property type="protein sequence ID" value="XDV70839.1"/>
    <property type="molecule type" value="Genomic_DNA"/>
</dbReference>
<dbReference type="InterPro" id="IPR015422">
    <property type="entry name" value="PyrdxlP-dep_Trfase_small"/>
</dbReference>
<dbReference type="PROSITE" id="PS00600">
    <property type="entry name" value="AA_TRANSFER_CLASS_3"/>
    <property type="match status" value="1"/>
</dbReference>
<dbReference type="InterPro" id="IPR015424">
    <property type="entry name" value="PyrdxlP-dep_Trfase"/>
</dbReference>
<dbReference type="GO" id="GO:0030170">
    <property type="term" value="F:pyridoxal phosphate binding"/>
    <property type="evidence" value="ECO:0007669"/>
    <property type="project" value="InterPro"/>
</dbReference>
<dbReference type="Gene3D" id="3.90.1150.10">
    <property type="entry name" value="Aspartate Aminotransferase, domain 1"/>
    <property type="match status" value="1"/>
</dbReference>
<dbReference type="Gene3D" id="3.40.640.10">
    <property type="entry name" value="Type I PLP-dependent aspartate aminotransferase-like (Major domain)"/>
    <property type="match status" value="1"/>
</dbReference>
<organism evidence="4">
    <name type="scientific">Paenarthrobacter sp. AMU7</name>
    <dbReference type="NCBI Taxonomy" id="3162492"/>
    <lineage>
        <taxon>Bacteria</taxon>
        <taxon>Bacillati</taxon>
        <taxon>Actinomycetota</taxon>
        <taxon>Actinomycetes</taxon>
        <taxon>Micrococcales</taxon>
        <taxon>Micrococcaceae</taxon>
        <taxon>Paenarthrobacter</taxon>
    </lineage>
</organism>
<evidence type="ECO:0000256" key="2">
    <source>
        <dbReference type="ARBA" id="ARBA00022898"/>
    </source>
</evidence>
<sequence length="429" mass="45878">MTVVPILPTPRTQLPLWVPLVPQHDFAGESHTAVSANGVHVTFDDGRQRLCAKSGLWNTNLGYGNGNIAGAVAKELHKASYLPLFRTAHRAAIEASKALVNLPSHSFHRVLFSTSGGAANDAVMKLARQYFVLDGQPERKLVVGLKGSYHGLTYGSQALSGDELGQAVYGVDRRSIRHISFDDDGVELAQLMRREGSRIAAVIMEPVLGSGAEAVPDAFIEAVIKYRDQHGFLVVADEVATGFGRVDGWFASDAWPQQPDVIVTSKGLTNGTSACAALLIAQRVTEAFDKNESVFVHGETQAGTPATCAAIISTIAEMKRLDHNTLTKQVASGLSNLIEDLQNTRGIGNSTGRGCMRAIKMLSRNGTPLSPNGVLAVVRRIHDAGAIVQAGPGRIQLLPALIYTEENFEELRQAIRTGLAAAEKDGVFA</sequence>
<keyword evidence="4" id="KW-0808">Transferase</keyword>
<dbReference type="NCBIfam" id="NF041821">
    <property type="entry name" value="daptide_amino"/>
    <property type="match status" value="1"/>
</dbReference>
<keyword evidence="4" id="KW-0032">Aminotransferase</keyword>
<accession>A0AB39YN96</accession>
<dbReference type="InterPro" id="IPR049691">
    <property type="entry name" value="Daptide_aminotransferase"/>
</dbReference>
<gene>
    <name evidence="4" type="primary">mpaD</name>
    <name evidence="4" type="ORF">ABQM86_18015</name>
</gene>
<evidence type="ECO:0000256" key="3">
    <source>
        <dbReference type="RuleBase" id="RU003560"/>
    </source>
</evidence>
<protein>
    <submittedName>
        <fullName evidence="4">Daptide-type RiPP biosynthesis aminotransferase</fullName>
    </submittedName>
</protein>
<dbReference type="PANTHER" id="PTHR43094">
    <property type="entry name" value="AMINOTRANSFERASE"/>
    <property type="match status" value="1"/>
</dbReference>
<name>A0AB39YN96_9MICC</name>
<dbReference type="AlphaFoldDB" id="A0AB39YN96"/>
<dbReference type="InterPro" id="IPR015421">
    <property type="entry name" value="PyrdxlP-dep_Trfase_major"/>
</dbReference>
<keyword evidence="2 3" id="KW-0663">Pyridoxal phosphate</keyword>
<dbReference type="InterPro" id="IPR049704">
    <property type="entry name" value="Aminotrans_3_PPA_site"/>
</dbReference>
<dbReference type="PANTHER" id="PTHR43094:SF1">
    <property type="entry name" value="AMINOTRANSFERASE CLASS-III"/>
    <property type="match status" value="1"/>
</dbReference>
<evidence type="ECO:0000256" key="1">
    <source>
        <dbReference type="ARBA" id="ARBA00008954"/>
    </source>
</evidence>
<dbReference type="RefSeq" id="WP_369745182.1">
    <property type="nucleotide sequence ID" value="NZ_CP165735.1"/>
</dbReference>
<evidence type="ECO:0000313" key="4">
    <source>
        <dbReference type="EMBL" id="XDV70839.1"/>
    </source>
</evidence>
<comment type="similarity">
    <text evidence="1 3">Belongs to the class-III pyridoxal-phosphate-dependent aminotransferase family.</text>
</comment>
<dbReference type="SUPFAM" id="SSF53383">
    <property type="entry name" value="PLP-dependent transferases"/>
    <property type="match status" value="1"/>
</dbReference>